<protein>
    <recommendedName>
        <fullName evidence="1">RapA2 cadherin-like domain-containing protein</fullName>
    </recommendedName>
</protein>
<dbReference type="InterPro" id="IPR040853">
    <property type="entry name" value="RapA2_cadherin-like"/>
</dbReference>
<evidence type="ECO:0000313" key="2">
    <source>
        <dbReference type="EMBL" id="OAP94617.1"/>
    </source>
</evidence>
<gene>
    <name evidence="2" type="ORF">A4U53_20475</name>
</gene>
<proteinExistence type="predicted"/>
<sequence length="513" mass="54035">MTVLAKPVAVDDVSSASENDVISGNLLENDLAGGSGSMFLNFFDGERVLAKTAGQVTDIEGEYGTFHVKADGSYTYTLNEAAKAGFVDGMTLTETIGYKISDGAGNTDVGHFKLDIHGVTSPPVAVDDAFSFHEGSEMARNVLANDHLGEAGTLFLRSVEGTSIPAGQGQGQTTDVAGEFGTFHFAGDGSFTYDLNPAVKAGLDDGEHVTEKLQYYKVSDGAGHADAGVITLTVDGVTDGKSLNTHHVEVQADVVRPFLDHYELQGVAIDPLTGKYYVSSGHGFPDGPMVSIYDNASAFEADRASGAISLGDYDKGEYDIGGTYFSVRGGEIIGRTNEARGEEDPFPDQTYLAKWNAADGSSDQRGDPIPGLIGENGAGTFDWGGFTAVNTMQDSTGIYVVGRINDSTWQVSKIDPETLSPIESKTFAAGGLGYGFAVDGTFFFGDSSSSEHIGTAFDFETGVKTTVDVNIAIPGDDLITNVVYDSAADNLYITNTGIDEISVVHNISDVLFV</sequence>
<evidence type="ECO:0000259" key="1">
    <source>
        <dbReference type="Pfam" id="PF17803"/>
    </source>
</evidence>
<dbReference type="NCBIfam" id="TIGR01965">
    <property type="entry name" value="VCBS_repeat"/>
    <property type="match status" value="2"/>
</dbReference>
<dbReference type="SMR" id="A0A179BSF1"/>
<organism evidence="2">
    <name type="scientific">Rhizobium leguminosarum</name>
    <dbReference type="NCBI Taxonomy" id="384"/>
    <lineage>
        <taxon>Bacteria</taxon>
        <taxon>Pseudomonadati</taxon>
        <taxon>Pseudomonadota</taxon>
        <taxon>Alphaproteobacteria</taxon>
        <taxon>Hyphomicrobiales</taxon>
        <taxon>Rhizobiaceae</taxon>
        <taxon>Rhizobium/Agrobacterium group</taxon>
        <taxon>Rhizobium</taxon>
    </lineage>
</organism>
<dbReference type="AlphaFoldDB" id="A0A179BSF1"/>
<dbReference type="InterPro" id="IPR010221">
    <property type="entry name" value="VCBS_dom"/>
</dbReference>
<dbReference type="Pfam" id="PF17963">
    <property type="entry name" value="Big_9"/>
    <property type="match status" value="1"/>
</dbReference>
<dbReference type="EMBL" id="LWBS01000176">
    <property type="protein sequence ID" value="OAP94617.1"/>
    <property type="molecule type" value="Genomic_DNA"/>
</dbReference>
<dbReference type="Pfam" id="PF17803">
    <property type="entry name" value="Cadherin_4"/>
    <property type="match status" value="1"/>
</dbReference>
<reference evidence="2" key="1">
    <citation type="submission" date="2016-04" db="EMBL/GenBank/DDBJ databases">
        <title>Fast-growing isolate from the root nodules of Vavilovia formosa.</title>
        <authorList>
            <person name="Kimeklis A."/>
            <person name="Safronova V."/>
            <person name="Belimov A."/>
            <person name="Andronov E."/>
        </authorList>
    </citation>
    <scope>NUCLEOTIDE SEQUENCE [LARGE SCALE GENOMIC DNA]</scope>
    <source>
        <strain evidence="2">Vaf-46</strain>
    </source>
</reference>
<accession>A0A179BSF1</accession>
<feature type="domain" description="RapA2 cadherin-like" evidence="1">
    <location>
        <begin position="114"/>
        <end position="193"/>
    </location>
</feature>
<dbReference type="eggNOG" id="COG3210">
    <property type="taxonomic scope" value="Bacteria"/>
</dbReference>
<comment type="caution">
    <text evidence="2">The sequence shown here is derived from an EMBL/GenBank/DDBJ whole genome shotgun (WGS) entry which is preliminary data.</text>
</comment>
<name>A0A179BSF1_RHILE</name>